<accession>A0A939JML7</accession>
<dbReference type="AlphaFoldDB" id="A0A939JML7"/>
<gene>
    <name evidence="2" type="ORF">J1792_16630</name>
</gene>
<organism evidence="2 3">
    <name type="scientific">Streptomyces triculaminicus</name>
    <dbReference type="NCBI Taxonomy" id="2816232"/>
    <lineage>
        <taxon>Bacteria</taxon>
        <taxon>Bacillati</taxon>
        <taxon>Actinomycetota</taxon>
        <taxon>Actinomycetes</taxon>
        <taxon>Kitasatosporales</taxon>
        <taxon>Streptomycetaceae</taxon>
        <taxon>Streptomyces</taxon>
    </lineage>
</organism>
<dbReference type="RefSeq" id="WP_086574165.1">
    <property type="nucleotide sequence ID" value="NZ_JAFMOF010000002.1"/>
</dbReference>
<feature type="region of interest" description="Disordered" evidence="1">
    <location>
        <begin position="119"/>
        <end position="138"/>
    </location>
</feature>
<evidence type="ECO:0000313" key="3">
    <source>
        <dbReference type="Proteomes" id="UP000664781"/>
    </source>
</evidence>
<evidence type="ECO:0008006" key="4">
    <source>
        <dbReference type="Google" id="ProtNLM"/>
    </source>
</evidence>
<proteinExistence type="predicted"/>
<comment type="caution">
    <text evidence="2">The sequence shown here is derived from an EMBL/GenBank/DDBJ whole genome shotgun (WGS) entry which is preliminary data.</text>
</comment>
<keyword evidence="3" id="KW-1185">Reference proteome</keyword>
<evidence type="ECO:0000256" key="1">
    <source>
        <dbReference type="SAM" id="MobiDB-lite"/>
    </source>
</evidence>
<protein>
    <recommendedName>
        <fullName evidence="4">Tail assembly chaperone</fullName>
    </recommendedName>
</protein>
<evidence type="ECO:0000313" key="2">
    <source>
        <dbReference type="EMBL" id="MBO0654341.1"/>
    </source>
</evidence>
<dbReference type="EMBL" id="JAFMOF010000002">
    <property type="protein sequence ID" value="MBO0654341.1"/>
    <property type="molecule type" value="Genomic_DNA"/>
</dbReference>
<dbReference type="Proteomes" id="UP000664781">
    <property type="component" value="Unassembled WGS sequence"/>
</dbReference>
<name>A0A939JML7_9ACTN</name>
<sequence>MAVKFEQVDESVKDEPGVEPVLVPLGEQEITTYWRKMRHDDLNPEVTDGVFTVEILVPVMSTEEYETGEELEDGSQQIATRPCLTHERREVDLGKESLEKYFEALAPFIAVAREAQAVPQQGRKRRAKAGKPATDGIA</sequence>
<reference evidence="2" key="1">
    <citation type="submission" date="2021-03" db="EMBL/GenBank/DDBJ databases">
        <title>Streptomyces strains.</title>
        <authorList>
            <person name="Lund M.B."/>
            <person name="Toerring T."/>
        </authorList>
    </citation>
    <scope>NUCLEOTIDE SEQUENCE</scope>
    <source>
        <strain evidence="2">JCM 4242</strain>
    </source>
</reference>